<dbReference type="InterPro" id="IPR020845">
    <property type="entry name" value="AMP-binding_CS"/>
</dbReference>
<dbReference type="InterPro" id="IPR006162">
    <property type="entry name" value="Ppantetheine_attach_site"/>
</dbReference>
<name>A0AB35WQ62_9PSED</name>
<dbReference type="Pfam" id="PF00550">
    <property type="entry name" value="PP-binding"/>
    <property type="match status" value="2"/>
</dbReference>
<dbReference type="RefSeq" id="WP_330079475.1">
    <property type="nucleotide sequence ID" value="NZ_JAZDCU010000009.1"/>
</dbReference>
<keyword evidence="4" id="KW-0597">Phosphoprotein</keyword>
<accession>A0AB35WQ62</accession>
<dbReference type="Proteomes" id="UP001307839">
    <property type="component" value="Unassembled WGS sequence"/>
</dbReference>
<dbReference type="CDD" id="cd17646">
    <property type="entry name" value="A_NRPS_AB3403-like"/>
    <property type="match status" value="1"/>
</dbReference>
<dbReference type="EMBL" id="JAZDQP010000006">
    <property type="protein sequence ID" value="MEE1866830.1"/>
    <property type="molecule type" value="Genomic_DNA"/>
</dbReference>
<dbReference type="InterPro" id="IPR010071">
    <property type="entry name" value="AA_adenyl_dom"/>
</dbReference>
<comment type="cofactor">
    <cofactor evidence="1">
        <name>pantetheine 4'-phosphate</name>
        <dbReference type="ChEBI" id="CHEBI:47942"/>
    </cofactor>
</comment>
<dbReference type="SUPFAM" id="SSF56801">
    <property type="entry name" value="Acetyl-CoA synthetase-like"/>
    <property type="match status" value="2"/>
</dbReference>
<dbReference type="GO" id="GO:0031177">
    <property type="term" value="F:phosphopantetheine binding"/>
    <property type="evidence" value="ECO:0007669"/>
    <property type="project" value="InterPro"/>
</dbReference>
<dbReference type="FunFam" id="3.40.50.12780:FF:000012">
    <property type="entry name" value="Non-ribosomal peptide synthetase"/>
    <property type="match status" value="1"/>
</dbReference>
<proteinExistence type="inferred from homology"/>
<dbReference type="Gene3D" id="3.30.559.30">
    <property type="entry name" value="Nonribosomal peptide synthetase, condensation domain"/>
    <property type="match status" value="2"/>
</dbReference>
<evidence type="ECO:0000256" key="2">
    <source>
        <dbReference type="ARBA" id="ARBA00006432"/>
    </source>
</evidence>
<dbReference type="NCBIfam" id="NF003417">
    <property type="entry name" value="PRK04813.1"/>
    <property type="match status" value="2"/>
</dbReference>
<dbReference type="SUPFAM" id="SSF53474">
    <property type="entry name" value="alpha/beta-Hydrolases"/>
    <property type="match status" value="1"/>
</dbReference>
<dbReference type="InterPro" id="IPR001031">
    <property type="entry name" value="Thioesterase"/>
</dbReference>
<dbReference type="PANTHER" id="PTHR45527">
    <property type="entry name" value="NONRIBOSOMAL PEPTIDE SYNTHETASE"/>
    <property type="match status" value="1"/>
</dbReference>
<dbReference type="SMART" id="SM00823">
    <property type="entry name" value="PKS_PP"/>
    <property type="match status" value="1"/>
</dbReference>
<feature type="domain" description="Carrier" evidence="5">
    <location>
        <begin position="1009"/>
        <end position="1083"/>
    </location>
</feature>
<dbReference type="NCBIfam" id="TIGR01733">
    <property type="entry name" value="AA-adenyl-dom"/>
    <property type="match status" value="2"/>
</dbReference>
<dbReference type="FunFam" id="3.30.300.30:FF:000010">
    <property type="entry name" value="Enterobactin synthetase component F"/>
    <property type="match status" value="2"/>
</dbReference>
<gene>
    <name evidence="6" type="ORF">V0R53_10515</name>
</gene>
<keyword evidence="3" id="KW-0596">Phosphopantetheine</keyword>
<dbReference type="InterPro" id="IPR023213">
    <property type="entry name" value="CAT-like_dom_sf"/>
</dbReference>
<dbReference type="FunFam" id="3.40.50.980:FF:000001">
    <property type="entry name" value="Non-ribosomal peptide synthetase"/>
    <property type="match status" value="1"/>
</dbReference>
<dbReference type="CDD" id="cd19531">
    <property type="entry name" value="LCL_NRPS-like"/>
    <property type="match status" value="1"/>
</dbReference>
<dbReference type="PROSITE" id="PS50075">
    <property type="entry name" value="CARRIER"/>
    <property type="match status" value="2"/>
</dbReference>
<dbReference type="FunFam" id="1.10.1200.10:FF:000005">
    <property type="entry name" value="Nonribosomal peptide synthetase 1"/>
    <property type="match status" value="2"/>
</dbReference>
<dbReference type="InterPro" id="IPR001242">
    <property type="entry name" value="Condensation_dom"/>
</dbReference>
<evidence type="ECO:0000256" key="1">
    <source>
        <dbReference type="ARBA" id="ARBA00001957"/>
    </source>
</evidence>
<evidence type="ECO:0000313" key="7">
    <source>
        <dbReference type="Proteomes" id="UP001307839"/>
    </source>
</evidence>
<dbReference type="InterPro" id="IPR036736">
    <property type="entry name" value="ACP-like_sf"/>
</dbReference>
<dbReference type="InterPro" id="IPR000873">
    <property type="entry name" value="AMP-dep_synth/lig_dom"/>
</dbReference>
<evidence type="ECO:0000256" key="4">
    <source>
        <dbReference type="ARBA" id="ARBA00022553"/>
    </source>
</evidence>
<dbReference type="GO" id="GO:0005829">
    <property type="term" value="C:cytosol"/>
    <property type="evidence" value="ECO:0007669"/>
    <property type="project" value="TreeGrafter"/>
</dbReference>
<dbReference type="InterPro" id="IPR020806">
    <property type="entry name" value="PKS_PP-bd"/>
</dbReference>
<dbReference type="InterPro" id="IPR025110">
    <property type="entry name" value="AMP-bd_C"/>
</dbReference>
<dbReference type="SUPFAM" id="SSF52777">
    <property type="entry name" value="CoA-dependent acyltransferases"/>
    <property type="match status" value="4"/>
</dbReference>
<dbReference type="Gene3D" id="1.10.1200.10">
    <property type="entry name" value="ACP-like"/>
    <property type="match status" value="2"/>
</dbReference>
<sequence>MDNQMAMGIARRFIRLPLEKRRPFLEKMLQEGVSPANLPIPPLRADFDKLPLSFAQERQWFLWQMDPTSSAYHVPIALRLHGVLDLEALQRAFDSLVQRHETLRTTFVLGEERPEQVIHDPVPLNIERHNASFDEVELKDWIEYRIAQPFDLQHGPLLRVSLLQLAADQHVLLVVQHHIVCDGQSMQVMVDELVRLYSAFSQGGEASLAPLSIQYADYALWQRRWMEAGERERQMSYWQTQLGSDHTVLELPFDRPRPAVRSDLGALLSIDLPATLGQNLKALAQRQGVTLFMLLLTSFQVLLHRYSGQGDIRVGVPVANRNRVETQGLIGFFINTQVLRAEIHPGQTFSELLQQVRQRTLGAQDHQELPFEQLVEGLQPERSLSHTPLFQVMFNHQHAARQATDSGSSGPLQVSPLAWSSHTAQFDLTLATYESATGLAATLTYATDLFEPGRIERMARHWLNLLHGIVANPQAKVAQLPLLETEEQALIVEQWNDTTVTDYPLDTPIHRLIEEQVLATPDAPALHFGEQALSYRELDQRANQLAHQLIALGVGPEVLVGIAVERSLEMVVGLLAILKAGGAYVPLDPEYPEERLAYMIEDSRIGLLLSQSHLNLPCPQRLAKLNLDTLSLEGFSVQPPAVAVDPEHLAYVIYTSGSTGKPKGAGNRHKALTNRLCWMQHAYNLGLGDTVLQKTPFSFDVSVWEFFWPLMTGARLAIAGPGDHRDPRRLIALINKHQVSTLHFVPSMLQMFLLDERVSSCTSLRRIVCSGEALPVDAQDQVLAKLPNAALYNLYGPTEAAIDVTHWHCRDEGLDAVPIGKPIANLQTYVLDVELQPVPAGVVGELYLGGEGLARGYHRRPALTAERFVTSPVGNGKRLYRTGDLASLRTDGVIEYRGRIDHQVKIRGLRIELGEIEARLMEQQAVREAVVLAIDGALIAYVVPTDWTAQDQEAQRDIIREPLRQTLPDYMVPSQLLFIERLPLSPNGKLERKALPKPDFTQVQKTYVAPRSAMEQRIAAIWQDVLKLERVGLNDNFFELGGDSIISIQVVSRARQAGIDFTPKDLFQHQTVQHLASVAQQDASQLAASFNARPHDWQEAAEVATRSVTPADFPLTKLTQAQLDNLPIPVDQVQTLYPLSPMQQGMLFHTLQSSAASLYVTQTSVPVEGLDNQRFIDAWNAVIARHEMLRTGFWHDNLLSEPLQIVRRQASLPLRLLDWRGHEVSEQQLHAEAQADCQRGFDLLQAPLIHLTLIRLSDTSQQLIWTAHHILMDGWSSSQLLAEVFALYAGHPLPAKLGHYQDYIQWLQAQDTKALESFWCARLQDIGSTTQLAAAVYPKPAAGQTGHQQLCLDWDVSRTQALRLQAQRLRITPNTLIQGAWLLLLQAYTGQQTVCFGATVAGRPTSLPGAGDILGLFINTLPIIQSPRPELQLRQWLAQLQADNLEVRDHEHASLADLQRWAGHPGQALFDSIIVFENYPVSERLDDAQRSQLRFGKAQSRDVTNYPMDLEVHLGESLRIKFLYLRSHFTEQSVHAIRGEFERLLQAMLINPDSALGNLLLWQPQAQPTPTAPTTPSTLLVERIAQHAHANPDQVAVSCAGQYLTYAQLEVRANRLAHYLMAQGIGPEHFVGIALERSLEVITSFLAVMKAGAAYVPLDIDYPPERIRWAMQDSGMTLLLTRGTVYKRLPQDTGVPCTDLDGLDLSAFPAHTPVQRSGGDNLAYLIYTSGSTGNPKGVSVTHAPLAMHCQAIAELYEMDASTCELLFMSFAFDGAQERWLSTLSSGGRLVLRDNRLWTPEETWQALQQEQVSIACFPPAYLQQLAEYGETQTSPPPVRIYCFGGDAVADANFELVKRSLRPQYLTNGYGPTETVVTPLLWKADLGQRCEAVYAPIGKVVGNRTLQVLDPLLRPLPSQLAGELYIGGEGVARGYHARPSLTAERFVPDPFGTPGARLYRTGDLVRARLDGVYDYLGRLDNQVKIRGFRIELGEIEARLRSYPGVQDAVVVARDISNGKQLVGYVVGNDLQTDALRAQLGAELPDYMVPAHLQLLAHLPLSPNGKVDRKALPDPDFKANVHVPPRNALEHDLVKIWQEVLEREQVGITDNFFELGGDSLRILRVLSKARALAHPGFELKLRDLMGKPTIAELSGFDPRETASAPNPLLALNRPTPGSPPLFCLHAGFGTLFDYEPLARCLEGQRSVVGVQCRMLLDREWQDSSLTQMADDYVAAIRSLQPHGPYALLGWSLGGALAVLVADNLKRQGQEVEYLGLVDSFSPHGQVSADDGHAQELAQFLGVILGRPVESLAPLTLQGEHARAALEQLIRDEQGKGPENARYSGFDAADLALVFIVAMKLKALSERLESLPVVSGPASVWWANTTPATERKTFEQVLGGQLQRRTLPAGHHELLDHPGFLEHLLQDLTSPAPLQS</sequence>
<dbReference type="CDD" id="cd19543">
    <property type="entry name" value="DCL_NRPS"/>
    <property type="match status" value="1"/>
</dbReference>
<dbReference type="Gene3D" id="3.40.50.980">
    <property type="match status" value="4"/>
</dbReference>
<dbReference type="Gene3D" id="3.30.300.30">
    <property type="match status" value="2"/>
</dbReference>
<feature type="domain" description="Carrier" evidence="5">
    <location>
        <begin position="2081"/>
        <end position="2158"/>
    </location>
</feature>
<reference evidence="6 7" key="1">
    <citation type="submission" date="2024-01" db="EMBL/GenBank/DDBJ databases">
        <title>Unpublished Manusciprt.</title>
        <authorList>
            <person name="Duman M."/>
            <person name="Valdes E.G."/>
            <person name="Ajmi N."/>
            <person name="Altun S."/>
            <person name="Saticioglu I.B."/>
        </authorList>
    </citation>
    <scope>NUCLEOTIDE SEQUENCE [LARGE SCALE GENOMIC DNA]</scope>
    <source>
        <strain evidence="6 7">120P</strain>
    </source>
</reference>
<dbReference type="PROSITE" id="PS00012">
    <property type="entry name" value="PHOSPHOPANTETHEINE"/>
    <property type="match status" value="2"/>
</dbReference>
<dbReference type="PANTHER" id="PTHR45527:SF1">
    <property type="entry name" value="FATTY ACID SYNTHASE"/>
    <property type="match status" value="1"/>
</dbReference>
<evidence type="ECO:0000256" key="3">
    <source>
        <dbReference type="ARBA" id="ARBA00022450"/>
    </source>
</evidence>
<dbReference type="Gene3D" id="3.30.559.10">
    <property type="entry name" value="Chloramphenicol acetyltransferase-like domain"/>
    <property type="match status" value="2"/>
</dbReference>
<dbReference type="Pfam" id="PF00501">
    <property type="entry name" value="AMP-binding"/>
    <property type="match status" value="2"/>
</dbReference>
<dbReference type="GO" id="GO:0043041">
    <property type="term" value="P:amino acid activation for nonribosomal peptide biosynthetic process"/>
    <property type="evidence" value="ECO:0007669"/>
    <property type="project" value="TreeGrafter"/>
</dbReference>
<dbReference type="Pfam" id="PF00668">
    <property type="entry name" value="Condensation"/>
    <property type="match status" value="2"/>
</dbReference>
<protein>
    <submittedName>
        <fullName evidence="6">Amino acid adenylation domain-containing protein</fullName>
    </submittedName>
</protein>
<dbReference type="FunFam" id="2.30.38.10:FF:000001">
    <property type="entry name" value="Non-ribosomal peptide synthetase PvdI"/>
    <property type="match status" value="2"/>
</dbReference>
<dbReference type="FunFam" id="3.30.559.10:FF:000012">
    <property type="entry name" value="Non-ribosomal peptide synthetase"/>
    <property type="match status" value="1"/>
</dbReference>
<organism evidence="6 7">
    <name type="scientific">Pseudomonas auratipiscis</name>
    <dbReference type="NCBI Taxonomy" id="3115853"/>
    <lineage>
        <taxon>Bacteria</taxon>
        <taxon>Pseudomonadati</taxon>
        <taxon>Pseudomonadota</taxon>
        <taxon>Gammaproteobacteria</taxon>
        <taxon>Pseudomonadales</taxon>
        <taxon>Pseudomonadaceae</taxon>
        <taxon>Pseudomonas</taxon>
    </lineage>
</organism>
<dbReference type="InterPro" id="IPR009081">
    <property type="entry name" value="PP-bd_ACP"/>
</dbReference>
<dbReference type="PROSITE" id="PS00455">
    <property type="entry name" value="AMP_BINDING"/>
    <property type="match status" value="2"/>
</dbReference>
<dbReference type="InterPro" id="IPR029058">
    <property type="entry name" value="AB_hydrolase_fold"/>
</dbReference>
<dbReference type="Pfam" id="PF00975">
    <property type="entry name" value="Thioesterase"/>
    <property type="match status" value="1"/>
</dbReference>
<dbReference type="CDD" id="cd17649">
    <property type="entry name" value="A_NRPS_PvdJ-like"/>
    <property type="match status" value="1"/>
</dbReference>
<dbReference type="InterPro" id="IPR045851">
    <property type="entry name" value="AMP-bd_C_sf"/>
</dbReference>
<dbReference type="Gene3D" id="3.40.50.1820">
    <property type="entry name" value="alpha/beta hydrolase"/>
    <property type="match status" value="1"/>
</dbReference>
<dbReference type="Gene3D" id="2.30.38.10">
    <property type="entry name" value="Luciferase, Domain 3"/>
    <property type="match status" value="2"/>
</dbReference>
<dbReference type="GO" id="GO:0003824">
    <property type="term" value="F:catalytic activity"/>
    <property type="evidence" value="ECO:0007669"/>
    <property type="project" value="InterPro"/>
</dbReference>
<comment type="similarity">
    <text evidence="2">Belongs to the ATP-dependent AMP-binding enzyme family.</text>
</comment>
<comment type="caution">
    <text evidence="6">The sequence shown here is derived from an EMBL/GenBank/DDBJ whole genome shotgun (WGS) entry which is preliminary data.</text>
</comment>
<dbReference type="FunFam" id="3.40.50.980:FF:000002">
    <property type="entry name" value="Enterobactin synthetase component F"/>
    <property type="match status" value="1"/>
</dbReference>
<evidence type="ECO:0000313" key="6">
    <source>
        <dbReference type="EMBL" id="MEE1866830.1"/>
    </source>
</evidence>
<dbReference type="SUPFAM" id="SSF47336">
    <property type="entry name" value="ACP-like"/>
    <property type="match status" value="2"/>
</dbReference>
<keyword evidence="7" id="KW-1185">Reference proteome</keyword>
<evidence type="ECO:0000259" key="5">
    <source>
        <dbReference type="PROSITE" id="PS50075"/>
    </source>
</evidence>
<dbReference type="Pfam" id="PF13193">
    <property type="entry name" value="AMP-binding_C"/>
    <property type="match status" value="2"/>
</dbReference>
<dbReference type="GO" id="GO:0044550">
    <property type="term" value="P:secondary metabolite biosynthetic process"/>
    <property type="evidence" value="ECO:0007669"/>
    <property type="project" value="UniProtKB-ARBA"/>
</dbReference>